<keyword evidence="2" id="KW-0808">Transferase</keyword>
<name>A0ABS0ZD42_9GAMM</name>
<dbReference type="InterPro" id="IPR038622">
    <property type="entry name" value="CDPS_sf"/>
</dbReference>
<evidence type="ECO:0000313" key="4">
    <source>
        <dbReference type="EMBL" id="MBJ7551599.1"/>
    </source>
</evidence>
<reference evidence="4 5" key="1">
    <citation type="submission" date="2020-12" db="EMBL/GenBank/DDBJ databases">
        <title>Comparative genome analysis of fungal antagonists Marinomonas ostreistagni 398 and M. spartinae 468.</title>
        <authorList>
            <person name="Fields J.L."/>
            <person name="Mavrodi O.V."/>
            <person name="Biber P.D."/>
            <person name="Indest K.J."/>
            <person name="Mavrodi D.V."/>
        </authorList>
    </citation>
    <scope>NUCLEOTIDE SEQUENCE [LARGE SCALE GENOMIC DNA]</scope>
    <source>
        <strain evidence="4 5">USM7</strain>
    </source>
</reference>
<dbReference type="Pfam" id="PF16715">
    <property type="entry name" value="CDPS"/>
    <property type="match status" value="1"/>
</dbReference>
<evidence type="ECO:0000256" key="3">
    <source>
        <dbReference type="ARBA" id="ARBA00030771"/>
    </source>
</evidence>
<dbReference type="EMBL" id="JAEMUH010000012">
    <property type="protein sequence ID" value="MBJ7551599.1"/>
    <property type="molecule type" value="Genomic_DNA"/>
</dbReference>
<evidence type="ECO:0000256" key="1">
    <source>
        <dbReference type="ARBA" id="ARBA00006034"/>
    </source>
</evidence>
<dbReference type="NCBIfam" id="TIGR04539">
    <property type="entry name" value="tRNA_cyclodipep"/>
    <property type="match status" value="1"/>
</dbReference>
<gene>
    <name evidence="4" type="ORF">JHD44_12965</name>
</gene>
<comment type="caution">
    <text evidence="4">The sequence shown here is derived from an EMBL/GenBank/DDBJ whole genome shotgun (WGS) entry which is preliminary data.</text>
</comment>
<proteinExistence type="inferred from homology"/>
<dbReference type="Proteomes" id="UP000598488">
    <property type="component" value="Unassembled WGS sequence"/>
</dbReference>
<protein>
    <recommendedName>
        <fullName evidence="3">Cyclodipeptide synthase</fullName>
    </recommendedName>
</protein>
<evidence type="ECO:0000313" key="5">
    <source>
        <dbReference type="Proteomes" id="UP000598488"/>
    </source>
</evidence>
<accession>A0ABS0ZD42</accession>
<organism evidence="4 5">
    <name type="scientific">Marinomonas ostreistagni</name>
    <dbReference type="NCBI Taxonomy" id="359209"/>
    <lineage>
        <taxon>Bacteria</taxon>
        <taxon>Pseudomonadati</taxon>
        <taxon>Pseudomonadota</taxon>
        <taxon>Gammaproteobacteria</taxon>
        <taxon>Oceanospirillales</taxon>
        <taxon>Oceanospirillaceae</taxon>
        <taxon>Marinomonas</taxon>
    </lineage>
</organism>
<dbReference type="Gene3D" id="3.40.50.11710">
    <property type="entry name" value="Cyclodipeptide synthase"/>
    <property type="match status" value="1"/>
</dbReference>
<keyword evidence="5" id="KW-1185">Reference proteome</keyword>
<comment type="similarity">
    <text evidence="1">Belongs to the CDPS family.</text>
</comment>
<sequence length="256" mass="29334">MLMESVYASNNTYVNHSGWKVNINDLFSIEGETVRCDEIIKAGEHVFVGISPFNSRFSKEYVGALINWSLTKFNQVDVLIPCEKEASRLLIASGYSEHKALKKTNREIKRHLKNLDEILSSSPIKYHSIRVIKFSDFYESEDYINVRKEVEEAYQNDALFRRSCLDMSRQAILGRLRGVGQDENHLEEDNIDLALPYIFAELPFYLNTPSILDVSKSTLIYHRSWPIGEGLFSGSYLLKVSDKQSYGLVTPTSNLF</sequence>
<evidence type="ECO:0000256" key="2">
    <source>
        <dbReference type="ARBA" id="ARBA00022679"/>
    </source>
</evidence>
<dbReference type="InterPro" id="IPR030903">
    <property type="entry name" value="CDPS"/>
</dbReference>